<comment type="caution">
    <text evidence="1">The sequence shown here is derived from an EMBL/GenBank/DDBJ whole genome shotgun (WGS) entry which is preliminary data.</text>
</comment>
<keyword evidence="2" id="KW-1185">Reference proteome</keyword>
<name>A0ABS9KKE4_9BACT</name>
<evidence type="ECO:0000313" key="1">
    <source>
        <dbReference type="EMBL" id="MCG2612782.1"/>
    </source>
</evidence>
<reference evidence="1" key="1">
    <citation type="submission" date="2022-01" db="EMBL/GenBank/DDBJ databases">
        <authorList>
            <person name="Jo J.-H."/>
            <person name="Im W.-T."/>
        </authorList>
    </citation>
    <scope>NUCLEOTIDE SEQUENCE</scope>
    <source>
        <strain evidence="1">NA20</strain>
    </source>
</reference>
<dbReference type="Proteomes" id="UP001165367">
    <property type="component" value="Unassembled WGS sequence"/>
</dbReference>
<dbReference type="RefSeq" id="WP_237868011.1">
    <property type="nucleotide sequence ID" value="NZ_JAKLTR010000001.1"/>
</dbReference>
<evidence type="ECO:0000313" key="2">
    <source>
        <dbReference type="Proteomes" id="UP001165367"/>
    </source>
</evidence>
<sequence>MTADELKETYAKLSTEELLEILDNKFDYTDLAVSVALTELSSRKISKEDITTYKAAQVSKVVEHIRRKISDDLNLLQKNNI</sequence>
<protein>
    <submittedName>
        <fullName evidence="1">Uncharacterized protein</fullName>
    </submittedName>
</protein>
<gene>
    <name evidence="1" type="ORF">LZZ85_00765</name>
</gene>
<organism evidence="1 2">
    <name type="scientific">Terrimonas ginsenosidimutans</name>
    <dbReference type="NCBI Taxonomy" id="2908004"/>
    <lineage>
        <taxon>Bacteria</taxon>
        <taxon>Pseudomonadati</taxon>
        <taxon>Bacteroidota</taxon>
        <taxon>Chitinophagia</taxon>
        <taxon>Chitinophagales</taxon>
        <taxon>Chitinophagaceae</taxon>
        <taxon>Terrimonas</taxon>
    </lineage>
</organism>
<proteinExistence type="predicted"/>
<accession>A0ABS9KKE4</accession>
<dbReference type="EMBL" id="JAKLTR010000001">
    <property type="protein sequence ID" value="MCG2612782.1"/>
    <property type="molecule type" value="Genomic_DNA"/>
</dbReference>